<dbReference type="InterPro" id="IPR036388">
    <property type="entry name" value="WH-like_DNA-bd_sf"/>
</dbReference>
<dbReference type="InterPro" id="IPR014325">
    <property type="entry name" value="RNA_pol_sigma-E_actinobac"/>
</dbReference>
<keyword evidence="5" id="KW-0804">Transcription</keyword>
<evidence type="ECO:0000259" key="8">
    <source>
        <dbReference type="Pfam" id="PF08281"/>
    </source>
</evidence>
<dbReference type="PANTHER" id="PTHR43133">
    <property type="entry name" value="RNA POLYMERASE ECF-TYPE SIGMA FACTO"/>
    <property type="match status" value="1"/>
</dbReference>
<accession>A0ABV5TMT8</accession>
<name>A0ABV5TMT8_9ACTN</name>
<dbReference type="EMBL" id="JBHMBS010000023">
    <property type="protein sequence ID" value="MFB9680421.1"/>
    <property type="molecule type" value="Genomic_DNA"/>
</dbReference>
<evidence type="ECO:0000313" key="9">
    <source>
        <dbReference type="EMBL" id="MFB9680421.1"/>
    </source>
</evidence>
<evidence type="ECO:0000256" key="6">
    <source>
        <dbReference type="SAM" id="MobiDB-lite"/>
    </source>
</evidence>
<dbReference type="NCBIfam" id="TIGR02937">
    <property type="entry name" value="sigma70-ECF"/>
    <property type="match status" value="1"/>
</dbReference>
<dbReference type="Proteomes" id="UP001589610">
    <property type="component" value="Unassembled WGS sequence"/>
</dbReference>
<dbReference type="NCBIfam" id="TIGR02983">
    <property type="entry name" value="SigE-fam_strep"/>
    <property type="match status" value="1"/>
</dbReference>
<dbReference type="SUPFAM" id="SSF88946">
    <property type="entry name" value="Sigma2 domain of RNA polymerase sigma factors"/>
    <property type="match status" value="1"/>
</dbReference>
<proteinExistence type="inferred from homology"/>
<evidence type="ECO:0000256" key="1">
    <source>
        <dbReference type="ARBA" id="ARBA00010641"/>
    </source>
</evidence>
<comment type="similarity">
    <text evidence="1">Belongs to the sigma-70 factor family. ECF subfamily.</text>
</comment>
<dbReference type="InterPro" id="IPR007627">
    <property type="entry name" value="RNA_pol_sigma70_r2"/>
</dbReference>
<keyword evidence="10" id="KW-1185">Reference proteome</keyword>
<keyword evidence="4" id="KW-0238">DNA-binding</keyword>
<feature type="compositionally biased region" description="Polar residues" evidence="6">
    <location>
        <begin position="153"/>
        <end position="166"/>
    </location>
</feature>
<dbReference type="InterPro" id="IPR039425">
    <property type="entry name" value="RNA_pol_sigma-70-like"/>
</dbReference>
<dbReference type="PANTHER" id="PTHR43133:SF50">
    <property type="entry name" value="ECF RNA POLYMERASE SIGMA FACTOR SIGM"/>
    <property type="match status" value="1"/>
</dbReference>
<sequence>MDDEPGFDDFVAERGEALLRYAYVLTGNPHDAADLTQEALTRLRDAWPRVRHKADAHGYARTTMARLHISIWRRRRREHLTGEPPERPWEAVFPSEEDQGLWRELAALPRRQRAVLVLRYYEQLADAEIAEVLRISPGTVRSQASRGLDKLRSSLSTSPAAYGSTR</sequence>
<feature type="domain" description="RNA polymerase sigma factor 70 region 4 type 2" evidence="8">
    <location>
        <begin position="101"/>
        <end position="151"/>
    </location>
</feature>
<evidence type="ECO:0000256" key="5">
    <source>
        <dbReference type="ARBA" id="ARBA00023163"/>
    </source>
</evidence>
<protein>
    <submittedName>
        <fullName evidence="9">SigE family RNA polymerase sigma factor</fullName>
    </submittedName>
</protein>
<dbReference type="Pfam" id="PF08281">
    <property type="entry name" value="Sigma70_r4_2"/>
    <property type="match status" value="1"/>
</dbReference>
<evidence type="ECO:0000256" key="2">
    <source>
        <dbReference type="ARBA" id="ARBA00023015"/>
    </source>
</evidence>
<dbReference type="SUPFAM" id="SSF88659">
    <property type="entry name" value="Sigma3 and sigma4 domains of RNA polymerase sigma factors"/>
    <property type="match status" value="1"/>
</dbReference>
<dbReference type="Gene3D" id="1.10.10.10">
    <property type="entry name" value="Winged helix-like DNA-binding domain superfamily/Winged helix DNA-binding domain"/>
    <property type="match status" value="1"/>
</dbReference>
<dbReference type="InterPro" id="IPR013325">
    <property type="entry name" value="RNA_pol_sigma_r2"/>
</dbReference>
<dbReference type="CDD" id="cd06171">
    <property type="entry name" value="Sigma70_r4"/>
    <property type="match status" value="1"/>
</dbReference>
<keyword evidence="3" id="KW-0731">Sigma factor</keyword>
<dbReference type="InterPro" id="IPR013324">
    <property type="entry name" value="RNA_pol_sigma_r3/r4-like"/>
</dbReference>
<comment type="caution">
    <text evidence="9">The sequence shown here is derived from an EMBL/GenBank/DDBJ whole genome shotgun (WGS) entry which is preliminary data.</text>
</comment>
<dbReference type="InterPro" id="IPR013249">
    <property type="entry name" value="RNA_pol_sigma70_r4_t2"/>
</dbReference>
<organism evidence="9 10">
    <name type="scientific">Streptosporangium vulgare</name>
    <dbReference type="NCBI Taxonomy" id="46190"/>
    <lineage>
        <taxon>Bacteria</taxon>
        <taxon>Bacillati</taxon>
        <taxon>Actinomycetota</taxon>
        <taxon>Actinomycetes</taxon>
        <taxon>Streptosporangiales</taxon>
        <taxon>Streptosporangiaceae</taxon>
        <taxon>Streptosporangium</taxon>
    </lineage>
</organism>
<evidence type="ECO:0000313" key="10">
    <source>
        <dbReference type="Proteomes" id="UP001589610"/>
    </source>
</evidence>
<evidence type="ECO:0000256" key="4">
    <source>
        <dbReference type="ARBA" id="ARBA00023125"/>
    </source>
</evidence>
<feature type="region of interest" description="Disordered" evidence="6">
    <location>
        <begin position="146"/>
        <end position="166"/>
    </location>
</feature>
<feature type="domain" description="RNA polymerase sigma-70 region 2" evidence="7">
    <location>
        <begin position="15"/>
        <end position="77"/>
    </location>
</feature>
<reference evidence="9 10" key="1">
    <citation type="submission" date="2024-09" db="EMBL/GenBank/DDBJ databases">
        <authorList>
            <person name="Sun Q."/>
            <person name="Mori K."/>
        </authorList>
    </citation>
    <scope>NUCLEOTIDE SEQUENCE [LARGE SCALE GENOMIC DNA]</scope>
    <source>
        <strain evidence="9 10">JCM 3028</strain>
    </source>
</reference>
<keyword evidence="2" id="KW-0805">Transcription regulation</keyword>
<gene>
    <name evidence="9" type="ORF">ACFFRH_33515</name>
</gene>
<dbReference type="Pfam" id="PF04542">
    <property type="entry name" value="Sigma70_r2"/>
    <property type="match status" value="1"/>
</dbReference>
<dbReference type="Gene3D" id="1.10.1740.10">
    <property type="match status" value="1"/>
</dbReference>
<evidence type="ECO:0000259" key="7">
    <source>
        <dbReference type="Pfam" id="PF04542"/>
    </source>
</evidence>
<evidence type="ECO:0000256" key="3">
    <source>
        <dbReference type="ARBA" id="ARBA00023082"/>
    </source>
</evidence>
<dbReference type="InterPro" id="IPR014284">
    <property type="entry name" value="RNA_pol_sigma-70_dom"/>
</dbReference>
<dbReference type="RefSeq" id="WP_386161430.1">
    <property type="nucleotide sequence ID" value="NZ_JBHMBS010000023.1"/>
</dbReference>